<dbReference type="AlphaFoldDB" id="A0A8S9FEA4"/>
<evidence type="ECO:0000313" key="2">
    <source>
        <dbReference type="EMBL" id="KAF2530557.1"/>
    </source>
</evidence>
<dbReference type="EMBL" id="QGKY02002305">
    <property type="protein sequence ID" value="KAF2530557.1"/>
    <property type="molecule type" value="Genomic_DNA"/>
</dbReference>
<evidence type="ECO:0000256" key="1">
    <source>
        <dbReference type="SAM" id="MobiDB-lite"/>
    </source>
</evidence>
<comment type="caution">
    <text evidence="2">The sequence shown here is derived from an EMBL/GenBank/DDBJ whole genome shotgun (WGS) entry which is preliminary data.</text>
</comment>
<name>A0A8S9FEA4_BRACR</name>
<dbReference type="Pfam" id="PF07794">
    <property type="entry name" value="DUF1633"/>
    <property type="match status" value="1"/>
</dbReference>
<gene>
    <name evidence="2" type="ORF">F2Q70_00029594</name>
</gene>
<protein>
    <submittedName>
        <fullName evidence="2">Uncharacterized protein</fullName>
    </submittedName>
</protein>
<accession>A0A8S9FEA4</accession>
<reference evidence="2" key="1">
    <citation type="submission" date="2019-12" db="EMBL/GenBank/DDBJ databases">
        <title>Genome sequencing and annotation of Brassica cretica.</title>
        <authorList>
            <person name="Studholme D.J."/>
            <person name="Sarris P.F."/>
        </authorList>
    </citation>
    <scope>NUCLEOTIDE SEQUENCE</scope>
    <source>
        <strain evidence="2">PFS-102/07</strain>
        <tissue evidence="2">Leaf</tissue>
    </source>
</reference>
<organism evidence="2">
    <name type="scientific">Brassica cretica</name>
    <name type="common">Mustard</name>
    <dbReference type="NCBI Taxonomy" id="69181"/>
    <lineage>
        <taxon>Eukaryota</taxon>
        <taxon>Viridiplantae</taxon>
        <taxon>Streptophyta</taxon>
        <taxon>Embryophyta</taxon>
        <taxon>Tracheophyta</taxon>
        <taxon>Spermatophyta</taxon>
        <taxon>Magnoliopsida</taxon>
        <taxon>eudicotyledons</taxon>
        <taxon>Gunneridae</taxon>
        <taxon>Pentapetalae</taxon>
        <taxon>rosids</taxon>
        <taxon>malvids</taxon>
        <taxon>Brassicales</taxon>
        <taxon>Brassicaceae</taxon>
        <taxon>Brassiceae</taxon>
        <taxon>Brassica</taxon>
    </lineage>
</organism>
<feature type="compositionally biased region" description="Basic and acidic residues" evidence="1">
    <location>
        <begin position="137"/>
        <end position="153"/>
    </location>
</feature>
<feature type="region of interest" description="Disordered" evidence="1">
    <location>
        <begin position="129"/>
        <end position="153"/>
    </location>
</feature>
<dbReference type="InterPro" id="IPR012436">
    <property type="entry name" value="DUF1633"/>
</dbReference>
<sequence length="351" mass="39005">MNKKNEVSAEIQLQEVVANIDLLNELKDGGLTVDAELARLKEMEKDCEVLVTLAAVSDWSISELDLPQVSEDSVDQAGGSSVPDGGLSQYSDRFLFPPAEKTWHLEGRPFVNPNGYEIELVALVWNASDPETPTGSEGRDHPLEKAKTNGTDHHLGVSGDTADAKPFHWQSSHSKDCPITEDPNSVSHLANNEFAATLERCLQDFPRSDELYKITKAATLEARLRVMSNESKSALEQVSFLEAKVESSAYKFSEDLRRATHDAKKALADSYLDVLESLKENWEKKKAATDCEPRLREVMANIDLLKEIMNNNLLAPDELLHLRTKEVELGSELDVMTVSDFSAEKLDLPQI</sequence>
<proteinExistence type="predicted"/>